<dbReference type="InterPro" id="IPR051922">
    <property type="entry name" value="Bact_Sporulation_Assoc"/>
</dbReference>
<protein>
    <submittedName>
        <fullName evidence="1">Cell wall-binding repeat-containing protein</fullName>
    </submittedName>
</protein>
<dbReference type="Gene3D" id="3.40.50.12090">
    <property type="match status" value="1"/>
</dbReference>
<dbReference type="PANTHER" id="PTHR30032">
    <property type="entry name" value="N-ACETYLMURAMOYL-L-ALANINE AMIDASE-RELATED"/>
    <property type="match status" value="1"/>
</dbReference>
<dbReference type="PANTHER" id="PTHR30032:SF8">
    <property type="entry name" value="GERMINATION-SPECIFIC N-ACETYLMURAMOYL-L-ALANINE AMIDASE"/>
    <property type="match status" value="1"/>
</dbReference>
<dbReference type="EMBL" id="JANLCJ010000002">
    <property type="protein sequence ID" value="MCS5733416.1"/>
    <property type="molecule type" value="Genomic_DNA"/>
</dbReference>
<reference evidence="1" key="1">
    <citation type="submission" date="2022-08" db="EMBL/GenBank/DDBJ databases">
        <authorList>
            <person name="Deng Y."/>
            <person name="Han X.-F."/>
            <person name="Zhang Y.-Q."/>
        </authorList>
    </citation>
    <scope>NUCLEOTIDE SEQUENCE</scope>
    <source>
        <strain evidence="1">CPCC 203386</strain>
    </source>
</reference>
<comment type="caution">
    <text evidence="1">The sequence shown here is derived from an EMBL/GenBank/DDBJ whole genome shotgun (WGS) entry which is preliminary data.</text>
</comment>
<dbReference type="InterPro" id="IPR013783">
    <property type="entry name" value="Ig-like_fold"/>
</dbReference>
<name>A0ABT2GZM8_9MICO</name>
<organism evidence="1 2">
    <name type="scientific">Herbiconiux daphne</name>
    <dbReference type="NCBI Taxonomy" id="2970914"/>
    <lineage>
        <taxon>Bacteria</taxon>
        <taxon>Bacillati</taxon>
        <taxon>Actinomycetota</taxon>
        <taxon>Actinomycetes</taxon>
        <taxon>Micrococcales</taxon>
        <taxon>Microbacteriaceae</taxon>
        <taxon>Herbiconiux</taxon>
    </lineage>
</organism>
<dbReference type="Pfam" id="PF04122">
    <property type="entry name" value="CW_binding_2"/>
    <property type="match status" value="3"/>
</dbReference>
<dbReference type="Proteomes" id="UP001165586">
    <property type="component" value="Unassembled WGS sequence"/>
</dbReference>
<evidence type="ECO:0000313" key="2">
    <source>
        <dbReference type="Proteomes" id="UP001165586"/>
    </source>
</evidence>
<accession>A0ABT2GZM8</accession>
<sequence>MNHDITDSEEGMGYETSLTGGTLPDGLALQSRPSVSKVIVGTPTKVGPFTMTFHVVKDGSTGTKSCTSDVVPSDSIFDRIGGTDRYDVAANIALKMLVDSTTTKGGIVYVANGENFADALSASAVAAQHGAPLLLTTAGQLPPQTTQMMSILAPKQIVIVGGENSVSATVATDLQRRNTASGVTRIGGPDRFAVSRNLISDPTFGAAASTSLYVASGLKFPDALSASPAAAKIKTPVLLVNGQAASLTTDEKALLTARGVTTPTVFGGEDTLSAGVAADLKTVTGSVSRIEGDDRFIVSANITAANYTAPIDTIYFATGATYPDALAGGVLAGIGKAPILLVQKTCVAPEVAAQVRALAPKHIVLLGGPNSLSATLENLPLCN</sequence>
<dbReference type="Gene3D" id="2.60.40.10">
    <property type="entry name" value="Immunoglobulins"/>
    <property type="match status" value="1"/>
</dbReference>
<dbReference type="RefSeq" id="WP_259538237.1">
    <property type="nucleotide sequence ID" value="NZ_JANLCJ010000002.1"/>
</dbReference>
<dbReference type="InterPro" id="IPR007253">
    <property type="entry name" value="Cell_wall-bd_2"/>
</dbReference>
<gene>
    <name evidence="1" type="ORF">N1032_06660</name>
</gene>
<proteinExistence type="predicted"/>
<keyword evidence="2" id="KW-1185">Reference proteome</keyword>
<evidence type="ECO:0000313" key="1">
    <source>
        <dbReference type="EMBL" id="MCS5733416.1"/>
    </source>
</evidence>